<keyword evidence="6" id="KW-1185">Reference proteome</keyword>
<dbReference type="Gene3D" id="1.20.1090.10">
    <property type="entry name" value="Dehydroquinate synthase-like - alpha domain"/>
    <property type="match status" value="1"/>
</dbReference>
<keyword evidence="2" id="KW-0560">Oxidoreductase</keyword>
<evidence type="ECO:0000259" key="3">
    <source>
        <dbReference type="Pfam" id="PF00465"/>
    </source>
</evidence>
<evidence type="ECO:0000259" key="4">
    <source>
        <dbReference type="Pfam" id="PF25137"/>
    </source>
</evidence>
<dbReference type="Pfam" id="PF00465">
    <property type="entry name" value="Fe-ADH"/>
    <property type="match status" value="1"/>
</dbReference>
<comment type="caution">
    <text evidence="5">The sequence shown here is derived from an EMBL/GenBank/DDBJ whole genome shotgun (WGS) entry which is preliminary data.</text>
</comment>
<evidence type="ECO:0000256" key="1">
    <source>
        <dbReference type="ARBA" id="ARBA00007358"/>
    </source>
</evidence>
<dbReference type="Pfam" id="PF25137">
    <property type="entry name" value="ADH_Fe_C"/>
    <property type="match status" value="1"/>
</dbReference>
<dbReference type="PANTHER" id="PTHR43633">
    <property type="entry name" value="ALCOHOL DEHYDROGENASE YQHD"/>
    <property type="match status" value="1"/>
</dbReference>
<dbReference type="GO" id="GO:0008106">
    <property type="term" value="F:alcohol dehydrogenase (NADP+) activity"/>
    <property type="evidence" value="ECO:0007669"/>
    <property type="project" value="TreeGrafter"/>
</dbReference>
<evidence type="ECO:0000256" key="2">
    <source>
        <dbReference type="ARBA" id="ARBA00023002"/>
    </source>
</evidence>
<dbReference type="FunFam" id="3.40.50.1970:FF:000003">
    <property type="entry name" value="Alcohol dehydrogenase, iron-containing"/>
    <property type="match status" value="1"/>
</dbReference>
<dbReference type="InterPro" id="IPR001670">
    <property type="entry name" value="ADH_Fe/GldA"/>
</dbReference>
<dbReference type="RefSeq" id="WP_059175919.1">
    <property type="nucleotide sequence ID" value="NZ_BCNO01000001.1"/>
</dbReference>
<dbReference type="InterPro" id="IPR056798">
    <property type="entry name" value="ADH_Fe_C"/>
</dbReference>
<evidence type="ECO:0000313" key="6">
    <source>
        <dbReference type="Proteomes" id="UP000054976"/>
    </source>
</evidence>
<dbReference type="OrthoDB" id="9804734at2"/>
<dbReference type="InterPro" id="IPR044731">
    <property type="entry name" value="BDH-like"/>
</dbReference>
<dbReference type="Gene3D" id="3.40.50.1970">
    <property type="match status" value="1"/>
</dbReference>
<accession>A0A0U9I9C0</accession>
<dbReference type="Proteomes" id="UP000054976">
    <property type="component" value="Unassembled WGS sequence"/>
</dbReference>
<dbReference type="STRING" id="86166.TAGGR_1652"/>
<dbReference type="GO" id="GO:0005829">
    <property type="term" value="C:cytosol"/>
    <property type="evidence" value="ECO:0007669"/>
    <property type="project" value="TreeGrafter"/>
</dbReference>
<feature type="domain" description="Alcohol dehydrogenase iron-type/glycerol dehydrogenase GldA" evidence="3">
    <location>
        <begin position="9"/>
        <end position="178"/>
    </location>
</feature>
<sequence length="383" mass="42936">MENFEFFNPTRIVFGKDTENKIGDILKKDRIKKVLFVYGKESIKKIGLYDRVVMALKERGIEFIEHGGVKPNPVLGHARQGIEKAKKEKVDAILAVGGGSVIDEGKTIAVGAKTKKDVWRFFKRQDEIKGALPVYTILTVAATGTEMNENAVITNEETKEKLSISSHHIYPKVSILNPELTFSVSSQYQAYAAVDAIAHVIEYYFSGSYCPMIQNRFIEGLIKTVMDTTESILKEPDNYNARAEFMWAATLALNGLAKLGIKGGSFPNHMIAHALGGLYDLAHGACLSIVIPAWMRWYKDKNPAQFERFAKELFDKNKAEEGILELKTWFKKIGAPVNLQDAGISESDIPKIVDNAYNIAEVWNMKDIYTKDVLTEILKNANY</sequence>
<dbReference type="CDD" id="cd08187">
    <property type="entry name" value="BDH"/>
    <property type="match status" value="1"/>
</dbReference>
<organism evidence="5 6">
    <name type="scientific">Thermodesulfovibrio aggregans</name>
    <dbReference type="NCBI Taxonomy" id="86166"/>
    <lineage>
        <taxon>Bacteria</taxon>
        <taxon>Pseudomonadati</taxon>
        <taxon>Nitrospirota</taxon>
        <taxon>Thermodesulfovibrionia</taxon>
        <taxon>Thermodesulfovibrionales</taxon>
        <taxon>Thermodesulfovibrionaceae</taxon>
        <taxon>Thermodesulfovibrio</taxon>
    </lineage>
</organism>
<dbReference type="GO" id="GO:1990362">
    <property type="term" value="F:butanol dehydrogenase (NAD+) activity"/>
    <property type="evidence" value="ECO:0007669"/>
    <property type="project" value="InterPro"/>
</dbReference>
<dbReference type="AlphaFoldDB" id="A0A0U9I9C0"/>
<comment type="similarity">
    <text evidence="1">Belongs to the iron-containing alcohol dehydrogenase family.</text>
</comment>
<dbReference type="PANTHER" id="PTHR43633:SF1">
    <property type="entry name" value="ALCOHOL DEHYDROGENASE YQHD"/>
    <property type="match status" value="1"/>
</dbReference>
<name>A0A0U9I9C0_9BACT</name>
<dbReference type="EMBL" id="BCNO01000001">
    <property type="protein sequence ID" value="GAQ94470.1"/>
    <property type="molecule type" value="Genomic_DNA"/>
</dbReference>
<proteinExistence type="inferred from homology"/>
<gene>
    <name evidence="5" type="ORF">TAGGR_1652</name>
</gene>
<feature type="domain" description="Fe-containing alcohol dehydrogenase-like C-terminal" evidence="4">
    <location>
        <begin position="190"/>
        <end position="381"/>
    </location>
</feature>
<evidence type="ECO:0000313" key="5">
    <source>
        <dbReference type="EMBL" id="GAQ94470.1"/>
    </source>
</evidence>
<dbReference type="GO" id="GO:1990002">
    <property type="term" value="F:methylglyoxal reductase (NADPH) (acetol producing) activity"/>
    <property type="evidence" value="ECO:0007669"/>
    <property type="project" value="TreeGrafter"/>
</dbReference>
<protein>
    <submittedName>
        <fullName evidence="5">Uncharacterized protein</fullName>
    </submittedName>
</protein>
<dbReference type="GO" id="GO:0046872">
    <property type="term" value="F:metal ion binding"/>
    <property type="evidence" value="ECO:0007669"/>
    <property type="project" value="InterPro"/>
</dbReference>
<dbReference type="SUPFAM" id="SSF56796">
    <property type="entry name" value="Dehydroquinate synthase-like"/>
    <property type="match status" value="1"/>
</dbReference>
<reference evidence="6" key="1">
    <citation type="submission" date="2016-01" db="EMBL/GenBank/DDBJ databases">
        <title>Draft genome sequence of Thermodesulfovibrio aggregans strain TGE-P1.</title>
        <authorList>
            <person name="Sekiguchi Y."/>
            <person name="Ohashi A."/>
            <person name="Matsuura N."/>
            <person name="Tourlousse M.D."/>
        </authorList>
    </citation>
    <scope>NUCLEOTIDE SEQUENCE [LARGE SCALE GENOMIC DNA]</scope>
    <source>
        <strain evidence="6">TGE-P1</strain>
    </source>
</reference>